<comment type="similarity">
    <text evidence="1">Belongs to the peptidase S33 family.</text>
</comment>
<dbReference type="InterPro" id="IPR051601">
    <property type="entry name" value="Serine_prot/Carboxylest_S33"/>
</dbReference>
<evidence type="ECO:0000256" key="3">
    <source>
        <dbReference type="ARBA" id="ARBA00022801"/>
    </source>
</evidence>
<dbReference type="Gene3D" id="3.40.50.1820">
    <property type="entry name" value="alpha/beta hydrolase"/>
    <property type="match status" value="1"/>
</dbReference>
<dbReference type="InterPro" id="IPR000073">
    <property type="entry name" value="AB_hydrolase_1"/>
</dbReference>
<protein>
    <submittedName>
        <fullName evidence="6">Alpha/beta hydrolase</fullName>
    </submittedName>
</protein>
<keyword evidence="3 6" id="KW-0378">Hydrolase</keyword>
<evidence type="ECO:0000256" key="1">
    <source>
        <dbReference type="ARBA" id="ARBA00010088"/>
    </source>
</evidence>
<evidence type="ECO:0000313" key="7">
    <source>
        <dbReference type="Proteomes" id="UP000479756"/>
    </source>
</evidence>
<name>A0A7C9TS83_9MICO</name>
<evidence type="ECO:0000313" key="6">
    <source>
        <dbReference type="EMBL" id="NEM92195.1"/>
    </source>
</evidence>
<evidence type="ECO:0000256" key="2">
    <source>
        <dbReference type="ARBA" id="ARBA00022729"/>
    </source>
</evidence>
<sequence length="514" mass="54561">MTSPRSARLRRGSVLALLTAVTLLLTGCVSWFLPPSATSNPTGEKVAADLAPYYHQVLHWSACGSGMQCTTAKAPLDWSNPSGASIKLALIRQQATSGHSLGSLLVNPGGPGASGYDFVRDSISYATSSTLQKNYDIVGFDPRGVNHSSAIKCYQSPKVLDSFLYDIPAGTPGSDGWIAELEKAQKDFGAECLKYTGSLLGQVGTISAARDLDLLRAALGDTKLNYLGYSYGTLLGATYANLYPSHTGHLVLDGAVDPTVTPFELSATQAQGFEHALRKFLAGCPKLTGCPFGSDVDQDMASIRGLLDRLDVSPLRAADGRKLGSAVMFTAIIYPLYNVDNWGALVDLFRSVAKGDPSYAFQLADGYNGRNKDGTYSDNSTEAFTAINCLDYPSDPTVSTMRADAAKLDKLAPVFGHLMAYGGTGCYDWPFKPTRVAGQITAAGSAPILVVGTTGDPATPYVWAKHVAAMLQNGHLVTYNGEGHTAYNKSNACVNQTVDNFFVHDTVPSSDPNC</sequence>
<organism evidence="6 7">
    <name type="scientific">Galbitalea soli</name>
    <dbReference type="NCBI Taxonomy" id="1268042"/>
    <lineage>
        <taxon>Bacteria</taxon>
        <taxon>Bacillati</taxon>
        <taxon>Actinomycetota</taxon>
        <taxon>Actinomycetes</taxon>
        <taxon>Micrococcales</taxon>
        <taxon>Microbacteriaceae</taxon>
        <taxon>Galbitalea</taxon>
    </lineage>
</organism>
<accession>A0A7C9TS83</accession>
<dbReference type="PANTHER" id="PTHR43248:SF29">
    <property type="entry name" value="TRIPEPTIDYL AMINOPEPTIDASE"/>
    <property type="match status" value="1"/>
</dbReference>
<reference evidence="6 7" key="1">
    <citation type="journal article" date="2014" name="Int. J. Syst. Evol. Microbiol.">
        <title>Description of Galbitalea soli gen. nov., sp. nov., and Frondihabitans sucicola sp. nov.</title>
        <authorList>
            <person name="Kim S.J."/>
            <person name="Lim J.M."/>
            <person name="Ahn J.H."/>
            <person name="Weon H.Y."/>
            <person name="Hamada M."/>
            <person name="Suzuki K."/>
            <person name="Ahn T.Y."/>
            <person name="Kwon S.W."/>
        </authorList>
    </citation>
    <scope>NUCLEOTIDE SEQUENCE [LARGE SCALE GENOMIC DNA]</scope>
    <source>
        <strain evidence="6 7">NBRC 108727</strain>
    </source>
</reference>
<feature type="domain" description="AB hydrolase-1" evidence="4">
    <location>
        <begin position="104"/>
        <end position="294"/>
    </location>
</feature>
<dbReference type="Proteomes" id="UP000479756">
    <property type="component" value="Unassembled WGS sequence"/>
</dbReference>
<dbReference type="RefSeq" id="WP_163474251.1">
    <property type="nucleotide sequence ID" value="NZ_JAAGWZ010000004.1"/>
</dbReference>
<gene>
    <name evidence="6" type="ORF">G3T37_12615</name>
</gene>
<dbReference type="GO" id="GO:0016787">
    <property type="term" value="F:hydrolase activity"/>
    <property type="evidence" value="ECO:0007669"/>
    <property type="project" value="UniProtKB-KW"/>
</dbReference>
<dbReference type="PANTHER" id="PTHR43248">
    <property type="entry name" value="2-SUCCINYL-6-HYDROXY-2,4-CYCLOHEXADIENE-1-CARBOXYLATE SYNTHASE"/>
    <property type="match status" value="1"/>
</dbReference>
<dbReference type="InterPro" id="IPR013595">
    <property type="entry name" value="Pept_S33_TAP-like_C"/>
</dbReference>
<dbReference type="Pfam" id="PF00561">
    <property type="entry name" value="Abhydrolase_1"/>
    <property type="match status" value="1"/>
</dbReference>
<dbReference type="InterPro" id="IPR029058">
    <property type="entry name" value="AB_hydrolase_fold"/>
</dbReference>
<dbReference type="PROSITE" id="PS51257">
    <property type="entry name" value="PROKAR_LIPOPROTEIN"/>
    <property type="match status" value="1"/>
</dbReference>
<proteinExistence type="inferred from homology"/>
<dbReference type="AlphaFoldDB" id="A0A7C9TS83"/>
<dbReference type="Pfam" id="PF08386">
    <property type="entry name" value="Abhydrolase_4"/>
    <property type="match status" value="1"/>
</dbReference>
<dbReference type="EMBL" id="JAAGWZ010000004">
    <property type="protein sequence ID" value="NEM92195.1"/>
    <property type="molecule type" value="Genomic_DNA"/>
</dbReference>
<comment type="caution">
    <text evidence="6">The sequence shown here is derived from an EMBL/GenBank/DDBJ whole genome shotgun (WGS) entry which is preliminary data.</text>
</comment>
<dbReference type="SUPFAM" id="SSF53474">
    <property type="entry name" value="alpha/beta-Hydrolases"/>
    <property type="match status" value="1"/>
</dbReference>
<keyword evidence="2" id="KW-0732">Signal</keyword>
<evidence type="ECO:0000259" key="4">
    <source>
        <dbReference type="Pfam" id="PF00561"/>
    </source>
</evidence>
<evidence type="ECO:0000259" key="5">
    <source>
        <dbReference type="Pfam" id="PF08386"/>
    </source>
</evidence>
<keyword evidence="7" id="KW-1185">Reference proteome</keyword>
<feature type="domain" description="Peptidase S33 tripeptidyl aminopeptidase-like C-terminal" evidence="5">
    <location>
        <begin position="412"/>
        <end position="514"/>
    </location>
</feature>